<gene>
    <name evidence="2" type="ORF">OXX778_LOCUS20764</name>
</gene>
<evidence type="ECO:0000313" key="3">
    <source>
        <dbReference type="Proteomes" id="UP000663879"/>
    </source>
</evidence>
<feature type="compositionally biased region" description="Basic and acidic residues" evidence="1">
    <location>
        <begin position="59"/>
        <end position="72"/>
    </location>
</feature>
<proteinExistence type="predicted"/>
<keyword evidence="3" id="KW-1185">Reference proteome</keyword>
<comment type="caution">
    <text evidence="2">The sequence shown here is derived from an EMBL/GenBank/DDBJ whole genome shotgun (WGS) entry which is preliminary data.</text>
</comment>
<protein>
    <submittedName>
        <fullName evidence="2">Uncharacterized protein</fullName>
    </submittedName>
</protein>
<dbReference type="AlphaFoldDB" id="A0A814NJI3"/>
<feature type="region of interest" description="Disordered" evidence="1">
    <location>
        <begin position="59"/>
        <end position="93"/>
    </location>
</feature>
<name>A0A814NJI3_9BILA</name>
<organism evidence="2 3">
    <name type="scientific">Brachionus calyciflorus</name>
    <dbReference type="NCBI Taxonomy" id="104777"/>
    <lineage>
        <taxon>Eukaryota</taxon>
        <taxon>Metazoa</taxon>
        <taxon>Spiralia</taxon>
        <taxon>Gnathifera</taxon>
        <taxon>Rotifera</taxon>
        <taxon>Eurotatoria</taxon>
        <taxon>Monogononta</taxon>
        <taxon>Pseudotrocha</taxon>
        <taxon>Ploima</taxon>
        <taxon>Brachionidae</taxon>
        <taxon>Brachionus</taxon>
    </lineage>
</organism>
<sequence>MAQQKTFSQMVAEIQQEHASAKQPTMSTLLKSNQGLLFANSFDQFIPFAQPTFSKLFKAEESKAQEEDKPEPPLDCPCRLKKLTQQPSENTEKDAELNQFNTFSIFPTFNNGFNYSGLYENTLAYPYSNIGWNHFNTLGGSFF</sequence>
<dbReference type="OrthoDB" id="10206708at2759"/>
<accession>A0A814NJI3</accession>
<evidence type="ECO:0000313" key="2">
    <source>
        <dbReference type="EMBL" id="CAF1092973.1"/>
    </source>
</evidence>
<evidence type="ECO:0000256" key="1">
    <source>
        <dbReference type="SAM" id="MobiDB-lite"/>
    </source>
</evidence>
<dbReference type="Proteomes" id="UP000663879">
    <property type="component" value="Unassembled WGS sequence"/>
</dbReference>
<dbReference type="EMBL" id="CAJNOC010007152">
    <property type="protein sequence ID" value="CAF1092973.1"/>
    <property type="molecule type" value="Genomic_DNA"/>
</dbReference>
<reference evidence="2" key="1">
    <citation type="submission" date="2021-02" db="EMBL/GenBank/DDBJ databases">
        <authorList>
            <person name="Nowell W R."/>
        </authorList>
    </citation>
    <scope>NUCLEOTIDE SEQUENCE</scope>
    <source>
        <strain evidence="2">Ploen Becks lab</strain>
    </source>
</reference>